<dbReference type="Gene3D" id="2.60.40.1200">
    <property type="match status" value="2"/>
</dbReference>
<accession>A0AAW8NJW3</accession>
<dbReference type="Proteomes" id="UP001259340">
    <property type="component" value="Unassembled WGS sequence"/>
</dbReference>
<dbReference type="AlphaFoldDB" id="A0AAW8NJW3"/>
<feature type="domain" description="Cell-surface Ig-like bacterial" evidence="2">
    <location>
        <begin position="169"/>
        <end position="249"/>
    </location>
</feature>
<comment type="caution">
    <text evidence="3">The sequence shown here is derived from an EMBL/GenBank/DDBJ whole genome shotgun (WGS) entry which is preliminary data.</text>
</comment>
<gene>
    <name evidence="3" type="ORF">OS133_00005</name>
</gene>
<dbReference type="InterPro" id="IPR041339">
    <property type="entry name" value="Ig-like_bac"/>
</dbReference>
<dbReference type="NCBIfam" id="NF033682">
    <property type="entry name" value="retention_LapA"/>
    <property type="match status" value="1"/>
</dbReference>
<evidence type="ECO:0000259" key="2">
    <source>
        <dbReference type="Pfam" id="PF18200"/>
    </source>
</evidence>
<feature type="domain" description="Cell-surface Ig-like bacterial" evidence="2">
    <location>
        <begin position="270"/>
        <end position="322"/>
    </location>
</feature>
<dbReference type="InterPro" id="IPR047777">
    <property type="entry name" value="LapA-like_RM"/>
</dbReference>
<dbReference type="Pfam" id="PF18200">
    <property type="entry name" value="Big_11"/>
    <property type="match status" value="2"/>
</dbReference>
<protein>
    <submittedName>
        <fullName evidence="3">Retention module-containing protein</fullName>
    </submittedName>
</protein>
<evidence type="ECO:0000313" key="3">
    <source>
        <dbReference type="EMBL" id="MDR8522084.1"/>
    </source>
</evidence>
<evidence type="ECO:0000313" key="4">
    <source>
        <dbReference type="Proteomes" id="UP001259340"/>
    </source>
</evidence>
<feature type="region of interest" description="Disordered" evidence="1">
    <location>
        <begin position="88"/>
        <end position="112"/>
    </location>
</feature>
<organism evidence="3 4">
    <name type="scientific">Shewanella fidelis</name>
    <dbReference type="NCBI Taxonomy" id="173509"/>
    <lineage>
        <taxon>Bacteria</taxon>
        <taxon>Pseudomonadati</taxon>
        <taxon>Pseudomonadota</taxon>
        <taxon>Gammaproteobacteria</taxon>
        <taxon>Alteromonadales</taxon>
        <taxon>Shewanellaceae</taxon>
        <taxon>Shewanella</taxon>
    </lineage>
</organism>
<sequence length="322" mass="33215">MKSIITTQVGYILNLNGVVTANIDGNTKQLIQGDVIPAGTDLLLADSSSIEIKNSDGSIFTSEQAASTDEQQLLNEIAEIQALIEAGEDPTEGPDTAAGGQTGNEGGSSHVSISRGAAETIASSGFDTDMQASNQQDDINQSLVYNNINLLDSRTIVVNDSQTIAEDEVATGNVLANDSDIDSDLSVTSFEVNGETYAAGTTVALDGGSLVINADGSYTFTPNADWNGTVPVISYNTNTGETATLTLEVTPVDDPSTVVNDSQTIAEDQVATGNVLANDSDIDSDLSVTSFEVNGETYAAGTTVALDGGSLVINADGSYTFT</sequence>
<feature type="non-terminal residue" evidence="3">
    <location>
        <position position="322"/>
    </location>
</feature>
<proteinExistence type="predicted"/>
<name>A0AAW8NJW3_9GAMM</name>
<evidence type="ECO:0000256" key="1">
    <source>
        <dbReference type="SAM" id="MobiDB-lite"/>
    </source>
</evidence>
<dbReference type="EMBL" id="JAPMLE010000001">
    <property type="protein sequence ID" value="MDR8522084.1"/>
    <property type="molecule type" value="Genomic_DNA"/>
</dbReference>
<dbReference type="RefSeq" id="WP_310653600.1">
    <property type="nucleotide sequence ID" value="NZ_JAPMLA010000024.1"/>
</dbReference>
<reference evidence="3" key="1">
    <citation type="submission" date="2022-11" db="EMBL/GenBank/DDBJ databases">
        <title>Prophages regulate Shewanella fidelis motility and biofilm formation: implications for gut colonization dynamics in Ciona robusta.</title>
        <authorList>
            <person name="Natarajan O."/>
            <person name="Gibboney S.L."/>
            <person name="Young M.N."/>
            <person name="Lim S.J."/>
            <person name="Pluta N."/>
            <person name="Atkinson C.G.F."/>
            <person name="Leigh B.A."/>
            <person name="Liberti A."/>
            <person name="Kees E."/>
            <person name="Breitbart M."/>
            <person name="Gralnick J."/>
            <person name="Dishaw L.J."/>
        </authorList>
    </citation>
    <scope>NUCLEOTIDE SEQUENCE</scope>
    <source>
        <strain evidence="3">3313</strain>
    </source>
</reference>